<dbReference type="PANTHER" id="PTHR45527:SF1">
    <property type="entry name" value="FATTY ACID SYNTHASE"/>
    <property type="match status" value="1"/>
</dbReference>
<dbReference type="PANTHER" id="PTHR45527">
    <property type="entry name" value="NONRIBOSOMAL PEPTIDE SYNTHETASE"/>
    <property type="match status" value="1"/>
</dbReference>
<dbReference type="EMBL" id="NMQU01000068">
    <property type="protein sequence ID" value="OXM47956.1"/>
    <property type="molecule type" value="Genomic_DNA"/>
</dbReference>
<dbReference type="Gene3D" id="3.30.559.30">
    <property type="entry name" value="Nonribosomal peptide synthetase, condensation domain"/>
    <property type="match status" value="1"/>
</dbReference>
<dbReference type="GO" id="GO:0009239">
    <property type="term" value="P:enterobactin biosynthetic process"/>
    <property type="evidence" value="ECO:0007669"/>
    <property type="project" value="TreeGrafter"/>
</dbReference>
<dbReference type="InterPro" id="IPR001242">
    <property type="entry name" value="Condensation_dom"/>
</dbReference>
<dbReference type="OrthoDB" id="2472181at2"/>
<feature type="domain" description="Condensation" evidence="1">
    <location>
        <begin position="16"/>
        <end position="442"/>
    </location>
</feature>
<dbReference type="Pfam" id="PF00668">
    <property type="entry name" value="Condensation"/>
    <property type="match status" value="1"/>
</dbReference>
<dbReference type="GO" id="GO:0043041">
    <property type="term" value="P:amino acid activation for nonribosomal peptide biosynthetic process"/>
    <property type="evidence" value="ECO:0007669"/>
    <property type="project" value="TreeGrafter"/>
</dbReference>
<name>A0A229RMR4_AMYAL</name>
<evidence type="ECO:0000313" key="2">
    <source>
        <dbReference type="EMBL" id="OXM47956.1"/>
    </source>
</evidence>
<dbReference type="GO" id="GO:0009366">
    <property type="term" value="C:enterobactin synthetase complex"/>
    <property type="evidence" value="ECO:0007669"/>
    <property type="project" value="TreeGrafter"/>
</dbReference>
<dbReference type="Proteomes" id="UP000215563">
    <property type="component" value="Unassembled WGS sequence"/>
</dbReference>
<dbReference type="GO" id="GO:0047527">
    <property type="term" value="F:2,3-dihydroxybenzoate-serine ligase activity"/>
    <property type="evidence" value="ECO:0007669"/>
    <property type="project" value="TreeGrafter"/>
</dbReference>
<evidence type="ECO:0000313" key="3">
    <source>
        <dbReference type="Proteomes" id="UP000215563"/>
    </source>
</evidence>
<evidence type="ECO:0000259" key="1">
    <source>
        <dbReference type="Pfam" id="PF00668"/>
    </source>
</evidence>
<dbReference type="SUPFAM" id="SSF52777">
    <property type="entry name" value="CoA-dependent acyltransferases"/>
    <property type="match status" value="2"/>
</dbReference>
<gene>
    <name evidence="2" type="ORF">CFP75_22925</name>
</gene>
<keyword evidence="3" id="KW-1185">Reference proteome</keyword>
<dbReference type="GO" id="GO:0008610">
    <property type="term" value="P:lipid biosynthetic process"/>
    <property type="evidence" value="ECO:0007669"/>
    <property type="project" value="UniProtKB-ARBA"/>
</dbReference>
<dbReference type="GO" id="GO:0005829">
    <property type="term" value="C:cytosol"/>
    <property type="evidence" value="ECO:0007669"/>
    <property type="project" value="TreeGrafter"/>
</dbReference>
<accession>A0A229RMR4</accession>
<dbReference type="AlphaFoldDB" id="A0A229RMR4"/>
<reference evidence="2 3" key="1">
    <citation type="submission" date="2017-07" db="EMBL/GenBank/DDBJ databases">
        <title>Amycolatopsis alba DSM 44262 Genome sequencing and assembly.</title>
        <authorList>
            <person name="Kaur N."/>
            <person name="Mayilraj S."/>
        </authorList>
    </citation>
    <scope>NUCLEOTIDE SEQUENCE [LARGE SCALE GENOMIC DNA]</scope>
    <source>
        <strain evidence="2 3">DSM 44262</strain>
    </source>
</reference>
<protein>
    <recommendedName>
        <fullName evidence="1">Condensation domain-containing protein</fullName>
    </recommendedName>
</protein>
<dbReference type="InterPro" id="IPR023213">
    <property type="entry name" value="CAT-like_dom_sf"/>
</dbReference>
<dbReference type="Gene3D" id="3.30.559.10">
    <property type="entry name" value="Chloramphenicol acetyltransferase-like domain"/>
    <property type="match status" value="1"/>
</dbReference>
<comment type="caution">
    <text evidence="2">The sequence shown here is derived from an EMBL/GenBank/DDBJ whole genome shotgun (WGS) entry which is preliminary data.</text>
</comment>
<proteinExistence type="predicted"/>
<dbReference type="RefSeq" id="WP_020629284.1">
    <property type="nucleotide sequence ID" value="NZ_KB913032.1"/>
</dbReference>
<organism evidence="2 3">
    <name type="scientific">Amycolatopsis alba DSM 44262</name>
    <dbReference type="NCBI Taxonomy" id="1125972"/>
    <lineage>
        <taxon>Bacteria</taxon>
        <taxon>Bacillati</taxon>
        <taxon>Actinomycetota</taxon>
        <taxon>Actinomycetes</taxon>
        <taxon>Pseudonocardiales</taxon>
        <taxon>Pseudonocardiaceae</taxon>
        <taxon>Amycolatopsis</taxon>
    </lineage>
</organism>
<dbReference type="GO" id="GO:0031177">
    <property type="term" value="F:phosphopantetheine binding"/>
    <property type="evidence" value="ECO:0007669"/>
    <property type="project" value="TreeGrafter"/>
</dbReference>
<sequence>MADVPKTARSSAAGERVYPASQGQLRFAEGDAQLGNRSVLNVALRISIAGPLDPAALATAVSVLVERRHVLRTRFRRDGTGFSQQVMPAVPVELPVTDLPTDDGAVSVWCERQAMEPFDLHHGKVARFALARAGADRWVLMFVQHHIVTDAMSLSILMADLAEGYRAAVLGVAENRGQPVQLAEFVRWEQEHLASEEGRRSIEFWRTELDGAELSIPLPGDRPRPAVLSGHGTLQPFDVDTNLARELTRWAEAHHVTLYAVLLTAFGQLLRGLVNRNEVVVVGAFPNRTRQQFEDLAGPLTNSLALRLPGHPDHTIGETVLGVARHLWTLADHVTVPFSVVLNEADVLTRPGADQFPQVWFSLHPDPGRRLALPGLRATAEEIAIPGVRSDLGVLAIPDVKGIRLWTEAAHYIAPQTVSRWMTDYERLLRQLVDHPATQLREW</sequence>